<dbReference type="RefSeq" id="WP_345143282.1">
    <property type="nucleotide sequence ID" value="NZ_BAABAT010000074.1"/>
</dbReference>
<organism evidence="4 5">
    <name type="scientific">Dactylosporangium darangshiense</name>
    <dbReference type="NCBI Taxonomy" id="579108"/>
    <lineage>
        <taxon>Bacteria</taxon>
        <taxon>Bacillati</taxon>
        <taxon>Actinomycetota</taxon>
        <taxon>Actinomycetes</taxon>
        <taxon>Micromonosporales</taxon>
        <taxon>Micromonosporaceae</taxon>
        <taxon>Dactylosporangium</taxon>
    </lineage>
</organism>
<name>A0ABP8DUN2_9ACTN</name>
<dbReference type="SUPFAM" id="SSF50129">
    <property type="entry name" value="GroES-like"/>
    <property type="match status" value="1"/>
</dbReference>
<dbReference type="Proteomes" id="UP001500620">
    <property type="component" value="Unassembled WGS sequence"/>
</dbReference>
<dbReference type="Pfam" id="PF00107">
    <property type="entry name" value="ADH_zinc_N"/>
    <property type="match status" value="1"/>
</dbReference>
<dbReference type="InterPro" id="IPR013154">
    <property type="entry name" value="ADH-like_N"/>
</dbReference>
<evidence type="ECO:0000313" key="5">
    <source>
        <dbReference type="Proteomes" id="UP001500620"/>
    </source>
</evidence>
<evidence type="ECO:0000256" key="1">
    <source>
        <dbReference type="ARBA" id="ARBA00022857"/>
    </source>
</evidence>
<dbReference type="NCBIfam" id="TIGR02824">
    <property type="entry name" value="quinone_pig3"/>
    <property type="match status" value="1"/>
</dbReference>
<feature type="domain" description="Enoyl reductase (ER)" evidence="3">
    <location>
        <begin position="10"/>
        <end position="321"/>
    </location>
</feature>
<keyword evidence="2" id="KW-0560">Oxidoreductase</keyword>
<keyword evidence="5" id="KW-1185">Reference proteome</keyword>
<comment type="caution">
    <text evidence="4">The sequence shown here is derived from an EMBL/GenBank/DDBJ whole genome shotgun (WGS) entry which is preliminary data.</text>
</comment>
<evidence type="ECO:0000259" key="3">
    <source>
        <dbReference type="SMART" id="SM00829"/>
    </source>
</evidence>
<dbReference type="InterPro" id="IPR011032">
    <property type="entry name" value="GroES-like_sf"/>
</dbReference>
<keyword evidence="1" id="KW-0521">NADP</keyword>
<dbReference type="EMBL" id="BAABAT010000074">
    <property type="protein sequence ID" value="GAA4263614.1"/>
    <property type="molecule type" value="Genomic_DNA"/>
</dbReference>
<evidence type="ECO:0000313" key="4">
    <source>
        <dbReference type="EMBL" id="GAA4263614.1"/>
    </source>
</evidence>
<reference evidence="5" key="1">
    <citation type="journal article" date="2019" name="Int. J. Syst. Evol. Microbiol.">
        <title>The Global Catalogue of Microorganisms (GCM) 10K type strain sequencing project: providing services to taxonomists for standard genome sequencing and annotation.</title>
        <authorList>
            <consortium name="The Broad Institute Genomics Platform"/>
            <consortium name="The Broad Institute Genome Sequencing Center for Infectious Disease"/>
            <person name="Wu L."/>
            <person name="Ma J."/>
        </authorList>
    </citation>
    <scope>NUCLEOTIDE SEQUENCE [LARGE SCALE GENOMIC DNA]</scope>
    <source>
        <strain evidence="5">JCM 17441</strain>
    </source>
</reference>
<dbReference type="SMART" id="SM00829">
    <property type="entry name" value="PKS_ER"/>
    <property type="match status" value="1"/>
</dbReference>
<gene>
    <name evidence="4" type="ORF">GCM10022255_109750</name>
</gene>
<dbReference type="InterPro" id="IPR013149">
    <property type="entry name" value="ADH-like_C"/>
</dbReference>
<dbReference type="PANTHER" id="PTHR48106:SF8">
    <property type="entry name" value="OS02G0805600 PROTEIN"/>
    <property type="match status" value="1"/>
</dbReference>
<evidence type="ECO:0000256" key="2">
    <source>
        <dbReference type="ARBA" id="ARBA00023002"/>
    </source>
</evidence>
<dbReference type="Pfam" id="PF08240">
    <property type="entry name" value="ADH_N"/>
    <property type="match status" value="1"/>
</dbReference>
<dbReference type="Gene3D" id="3.40.50.720">
    <property type="entry name" value="NAD(P)-binding Rossmann-like Domain"/>
    <property type="match status" value="1"/>
</dbReference>
<dbReference type="Gene3D" id="3.90.180.10">
    <property type="entry name" value="Medium-chain alcohol dehydrogenases, catalytic domain"/>
    <property type="match status" value="1"/>
</dbReference>
<dbReference type="SUPFAM" id="SSF51735">
    <property type="entry name" value="NAD(P)-binding Rossmann-fold domains"/>
    <property type="match status" value="1"/>
</dbReference>
<accession>A0ABP8DUN2</accession>
<dbReference type="InterPro" id="IPR036291">
    <property type="entry name" value="NAD(P)-bd_dom_sf"/>
</dbReference>
<dbReference type="InterPro" id="IPR020843">
    <property type="entry name" value="ER"/>
</dbReference>
<protein>
    <submittedName>
        <fullName evidence="4">NAD(P)H-quinone oxidoreductase</fullName>
    </submittedName>
</protein>
<dbReference type="InterPro" id="IPR014189">
    <property type="entry name" value="Quinone_OxRdtase_PIG3"/>
</dbReference>
<dbReference type="PANTHER" id="PTHR48106">
    <property type="entry name" value="QUINONE OXIDOREDUCTASE PIG3-RELATED"/>
    <property type="match status" value="1"/>
</dbReference>
<sequence>MQAVVFTGAGGNEVVQLVERPDPVPTGNDVRVLVRYAGLNPSDAQQRAGRYPAPAGSPADIPGLEVSGIVDAAGDAVTMWSPGDRVFGIVGGGGLADRVVVNERHLARVPESLSDAEAAAVPQVYMTAHDAIRSQAELQAGETLLVHGAAGGVGSAAVQIGLAVGARVVGVARSESSCRAVKAFGAEVVHDADFAAGVAGLTGGRGADVILELVGAPHFPANLDAVAVRGRIIVVGVGGGSGAQIPLLRLMQKRIRVQGTVLRARTIEQKAEVVRGFEREVLPILASGRVRPVIDQIFPARRVASAFDRLEGPGKFGKVLLDFVS</sequence>
<proteinExistence type="predicted"/>